<comment type="caution">
    <text evidence="10">The sequence shown here is derived from an EMBL/GenBank/DDBJ whole genome shotgun (WGS) entry which is preliminary data.</text>
</comment>
<feature type="domain" description="Thioredoxin" evidence="9">
    <location>
        <begin position="14"/>
        <end position="142"/>
    </location>
</feature>
<feature type="compositionally biased region" description="Low complexity" evidence="7">
    <location>
        <begin position="276"/>
        <end position="301"/>
    </location>
</feature>
<comment type="catalytic activity">
    <reaction evidence="1">
        <text>Catalyzes the rearrangement of -S-S- bonds in proteins.</text>
        <dbReference type="EC" id="5.3.4.1"/>
    </reaction>
</comment>
<gene>
    <name evidence="10" type="ORF">HETSPECPRED_000567</name>
</gene>
<dbReference type="AlphaFoldDB" id="A0A8H3GCI0"/>
<dbReference type="GO" id="GO:0034976">
    <property type="term" value="P:response to endoplasmic reticulum stress"/>
    <property type="evidence" value="ECO:0007669"/>
    <property type="project" value="TreeGrafter"/>
</dbReference>
<sequence>MYSSVIKTLSAALYLIGVAHADGIYSKSSAVLQFDGKSYDKLIAKSNLVSIVEFYAPWCGHCQNLKPAYEKAAKGLKDLAQVAAINCDDESNKAFCGSMGVQGFPTLKIVKPGKKVGRPSVEEYKGPRTASDIIDTVKSAIPNHVKRVSDEGLDDWLKTDNDTAKAVLFSEKGTTSALLKVLALEYLGSLAFAQIRSKESEAVELFGAQEYPTLFVLPGGSQEAVKFDGTFTKESMKEFLSKYAKPAAKSSSKKQKPSGKKPVKDDKEESQKSESDSSTFSEASASQSSAEASSEAAGATSITLEDESNPTESPSPDPVPEDAPKPVEIPELHPPIEALIEEQYLKLKCLGAKTTTCILAILPKVTDEEGSLSDAASAALASLAEIADKHKQRGGKLFPFFSIPGRNTGAAKLRNELKLKDETHFQMVAINGRRGWYRHFESEDFGVNSVETWVDAIRLGEGQKSTLPDGIIVAEEEEAPKSPEHGEL</sequence>
<dbReference type="SUPFAM" id="SSF52833">
    <property type="entry name" value="Thioredoxin-like"/>
    <property type="match status" value="2"/>
</dbReference>
<keyword evidence="8" id="KW-0732">Signal</keyword>
<accession>A0A8H3GCI0</accession>
<dbReference type="OrthoDB" id="10264505at2759"/>
<dbReference type="GO" id="GO:0003756">
    <property type="term" value="F:protein disulfide isomerase activity"/>
    <property type="evidence" value="ECO:0007669"/>
    <property type="project" value="UniProtKB-EC"/>
</dbReference>
<dbReference type="InterPro" id="IPR036249">
    <property type="entry name" value="Thioredoxin-like_sf"/>
</dbReference>
<evidence type="ECO:0000256" key="5">
    <source>
        <dbReference type="ARBA" id="ARBA00023235"/>
    </source>
</evidence>
<comment type="subcellular location">
    <subcellularLocation>
        <location evidence="2">Endoplasmic reticulum lumen</location>
    </subcellularLocation>
</comment>
<proteinExistence type="predicted"/>
<keyword evidence="4" id="KW-1015">Disulfide bond</keyword>
<feature type="compositionally biased region" description="Basic residues" evidence="7">
    <location>
        <begin position="251"/>
        <end position="261"/>
    </location>
</feature>
<feature type="signal peptide" evidence="8">
    <location>
        <begin position="1"/>
        <end position="21"/>
    </location>
</feature>
<dbReference type="PRINTS" id="PR00421">
    <property type="entry name" value="THIOREDOXIN"/>
</dbReference>
<dbReference type="Proteomes" id="UP000664521">
    <property type="component" value="Unassembled WGS sequence"/>
</dbReference>
<evidence type="ECO:0000313" key="10">
    <source>
        <dbReference type="EMBL" id="CAF9937521.1"/>
    </source>
</evidence>
<dbReference type="PROSITE" id="PS51352">
    <property type="entry name" value="THIOREDOXIN_2"/>
    <property type="match status" value="1"/>
</dbReference>
<keyword evidence="11" id="KW-1185">Reference proteome</keyword>
<evidence type="ECO:0000256" key="2">
    <source>
        <dbReference type="ARBA" id="ARBA00004319"/>
    </source>
</evidence>
<dbReference type="Pfam" id="PF00085">
    <property type="entry name" value="Thioredoxin"/>
    <property type="match status" value="1"/>
</dbReference>
<dbReference type="GO" id="GO:0005788">
    <property type="term" value="C:endoplasmic reticulum lumen"/>
    <property type="evidence" value="ECO:0007669"/>
    <property type="project" value="UniProtKB-SubCell"/>
</dbReference>
<evidence type="ECO:0000256" key="1">
    <source>
        <dbReference type="ARBA" id="ARBA00001182"/>
    </source>
</evidence>
<evidence type="ECO:0000256" key="3">
    <source>
        <dbReference type="ARBA" id="ARBA00012723"/>
    </source>
</evidence>
<evidence type="ECO:0000256" key="7">
    <source>
        <dbReference type="SAM" id="MobiDB-lite"/>
    </source>
</evidence>
<dbReference type="EMBL" id="CAJPDS010000102">
    <property type="protein sequence ID" value="CAF9937521.1"/>
    <property type="molecule type" value="Genomic_DNA"/>
</dbReference>
<evidence type="ECO:0000256" key="6">
    <source>
        <dbReference type="ARBA" id="ARBA00023284"/>
    </source>
</evidence>
<feature type="compositionally biased region" description="Basic and acidic residues" evidence="7">
    <location>
        <begin position="262"/>
        <end position="275"/>
    </location>
</feature>
<dbReference type="PANTHER" id="PTHR45815">
    <property type="entry name" value="PROTEIN DISULFIDE-ISOMERASE A6"/>
    <property type="match status" value="1"/>
</dbReference>
<evidence type="ECO:0000313" key="11">
    <source>
        <dbReference type="Proteomes" id="UP000664521"/>
    </source>
</evidence>
<evidence type="ECO:0000259" key="9">
    <source>
        <dbReference type="PROSITE" id="PS51352"/>
    </source>
</evidence>
<feature type="region of interest" description="Disordered" evidence="7">
    <location>
        <begin position="244"/>
        <end position="329"/>
    </location>
</feature>
<dbReference type="Pfam" id="PF24541">
    <property type="entry name" value="Thioredox_PDIA6_C"/>
    <property type="match status" value="1"/>
</dbReference>
<reference evidence="10" key="1">
    <citation type="submission" date="2021-03" db="EMBL/GenBank/DDBJ databases">
        <authorList>
            <person name="Tagirdzhanova G."/>
        </authorList>
    </citation>
    <scope>NUCLEOTIDE SEQUENCE</scope>
</reference>
<keyword evidence="5" id="KW-0413">Isomerase</keyword>
<dbReference type="InterPro" id="IPR017937">
    <property type="entry name" value="Thioredoxin_CS"/>
</dbReference>
<feature type="chain" id="PRO_5034046435" description="protein disulfide-isomerase" evidence="8">
    <location>
        <begin position="22"/>
        <end position="488"/>
    </location>
</feature>
<dbReference type="PROSITE" id="PS00194">
    <property type="entry name" value="THIOREDOXIN_1"/>
    <property type="match status" value="1"/>
</dbReference>
<dbReference type="Gene3D" id="3.40.30.10">
    <property type="entry name" value="Glutaredoxin"/>
    <property type="match status" value="2"/>
</dbReference>
<evidence type="ECO:0000256" key="4">
    <source>
        <dbReference type="ARBA" id="ARBA00023157"/>
    </source>
</evidence>
<dbReference type="CDD" id="cd03002">
    <property type="entry name" value="PDI_a_MPD1_like"/>
    <property type="match status" value="1"/>
</dbReference>
<dbReference type="InterPro" id="IPR013766">
    <property type="entry name" value="Thioredoxin_domain"/>
</dbReference>
<dbReference type="EC" id="5.3.4.1" evidence="3"/>
<keyword evidence="6" id="KW-0676">Redox-active center</keyword>
<evidence type="ECO:0000256" key="8">
    <source>
        <dbReference type="SAM" id="SignalP"/>
    </source>
</evidence>
<organism evidence="10 11">
    <name type="scientific">Heterodermia speciosa</name>
    <dbReference type="NCBI Taxonomy" id="116794"/>
    <lineage>
        <taxon>Eukaryota</taxon>
        <taxon>Fungi</taxon>
        <taxon>Dikarya</taxon>
        <taxon>Ascomycota</taxon>
        <taxon>Pezizomycotina</taxon>
        <taxon>Lecanoromycetes</taxon>
        <taxon>OSLEUM clade</taxon>
        <taxon>Lecanoromycetidae</taxon>
        <taxon>Caliciales</taxon>
        <taxon>Physciaceae</taxon>
        <taxon>Heterodermia</taxon>
    </lineage>
</organism>
<name>A0A8H3GCI0_9LECA</name>
<dbReference type="GO" id="GO:0015035">
    <property type="term" value="F:protein-disulfide reductase activity"/>
    <property type="evidence" value="ECO:0007669"/>
    <property type="project" value="TreeGrafter"/>
</dbReference>
<dbReference type="InterPro" id="IPR057305">
    <property type="entry name" value="Thioredox_PDIA6_C"/>
</dbReference>
<dbReference type="PANTHER" id="PTHR45815:SF3">
    <property type="entry name" value="PROTEIN DISULFIDE-ISOMERASE A6"/>
    <property type="match status" value="1"/>
</dbReference>
<protein>
    <recommendedName>
        <fullName evidence="3">protein disulfide-isomerase</fullName>
        <ecNumber evidence="3">5.3.4.1</ecNumber>
    </recommendedName>
</protein>